<dbReference type="OrthoDB" id="514777at2759"/>
<feature type="domain" description="MIF4G" evidence="5">
    <location>
        <begin position="162"/>
        <end position="394"/>
    </location>
</feature>
<keyword evidence="2" id="KW-0396">Initiation factor</keyword>
<dbReference type="InterPro" id="IPR003890">
    <property type="entry name" value="MIF4G-like_typ-3"/>
</dbReference>
<feature type="region of interest" description="Disordered" evidence="4">
    <location>
        <begin position="399"/>
        <end position="696"/>
    </location>
</feature>
<feature type="compositionally biased region" description="Polar residues" evidence="4">
    <location>
        <begin position="459"/>
        <end position="473"/>
    </location>
</feature>
<dbReference type="Gene3D" id="3.30.70.330">
    <property type="match status" value="1"/>
</dbReference>
<feature type="region of interest" description="Disordered" evidence="4">
    <location>
        <begin position="799"/>
        <end position="841"/>
    </location>
</feature>
<dbReference type="PANTHER" id="PTHR23253">
    <property type="entry name" value="EUKARYOTIC TRANSLATION INITIATION FACTOR 4 GAMMA"/>
    <property type="match status" value="1"/>
</dbReference>
<feature type="region of interest" description="Disordered" evidence="4">
    <location>
        <begin position="36"/>
        <end position="155"/>
    </location>
</feature>
<feature type="compositionally biased region" description="Low complexity" evidence="4">
    <location>
        <begin position="801"/>
        <end position="825"/>
    </location>
</feature>
<evidence type="ECO:0000256" key="2">
    <source>
        <dbReference type="ARBA" id="ARBA00022540"/>
    </source>
</evidence>
<dbReference type="AlphaFoldDB" id="A0A0G4GAR0"/>
<feature type="compositionally biased region" description="Basic and acidic residues" evidence="4">
    <location>
        <begin position="828"/>
        <end position="841"/>
    </location>
</feature>
<gene>
    <name evidence="6" type="ORF">Vbra_17288</name>
</gene>
<dbReference type="EMBL" id="CDMY01000613">
    <property type="protein sequence ID" value="CEM26085.1"/>
    <property type="molecule type" value="Genomic_DNA"/>
</dbReference>
<evidence type="ECO:0000313" key="6">
    <source>
        <dbReference type="EMBL" id="CEM26085.1"/>
    </source>
</evidence>
<comment type="similarity">
    <text evidence="1">Belongs to the eukaryotic initiation factor 4G family.</text>
</comment>
<dbReference type="PhylomeDB" id="A0A0G4GAR0"/>
<organism evidence="6 7">
    <name type="scientific">Vitrella brassicaformis (strain CCMP3155)</name>
    <dbReference type="NCBI Taxonomy" id="1169540"/>
    <lineage>
        <taxon>Eukaryota</taxon>
        <taxon>Sar</taxon>
        <taxon>Alveolata</taxon>
        <taxon>Colpodellida</taxon>
        <taxon>Vitrellaceae</taxon>
        <taxon>Vitrella</taxon>
    </lineage>
</organism>
<dbReference type="STRING" id="1169540.A0A0G4GAR0"/>
<feature type="compositionally biased region" description="Basic and acidic residues" evidence="4">
    <location>
        <begin position="409"/>
        <end position="420"/>
    </location>
</feature>
<dbReference type="InParanoid" id="A0A0G4GAR0"/>
<keyword evidence="3" id="KW-0648">Protein biosynthesis</keyword>
<dbReference type="PANTHER" id="PTHR23253:SF9">
    <property type="entry name" value="EUKARYOTIC TRANSLATION INITIATION FACTOR 4 GAMMA 2"/>
    <property type="match status" value="1"/>
</dbReference>
<evidence type="ECO:0000256" key="3">
    <source>
        <dbReference type="ARBA" id="ARBA00022917"/>
    </source>
</evidence>
<feature type="compositionally biased region" description="Basic and acidic residues" evidence="4">
    <location>
        <begin position="146"/>
        <end position="155"/>
    </location>
</feature>
<evidence type="ECO:0000313" key="7">
    <source>
        <dbReference type="Proteomes" id="UP000041254"/>
    </source>
</evidence>
<accession>A0A0G4GAR0</accession>
<dbReference type="SUPFAM" id="SSF54928">
    <property type="entry name" value="RNA-binding domain, RBD"/>
    <property type="match status" value="1"/>
</dbReference>
<sequence length="841" mass="93222">MGNCCSRFPRVTWGTCEWSCCCPRQQDDHSHVPHVAEAKAEPPAETKEQAKEKENAKAVEEALHAPAAEEARKAPEAPEEPKKEPPAEEGEVAEPSAPQEEGPPEQQEEAMVVEKKEEQKETSETKSERCDEETSPEEPPAGVKSRAPDMKETKDEQNEAVLLTLKGILDELTTVTFDRLYQQILDAGITQNSEIESLVGMVFEKATTQHDFIEMYSQLCVRLKDDLKAIMDQGGQGDKADGNKEGTEEDKEFRRVLLNRCQESFEKYLKPPDNLKDLTGGAFAVAYFDSYYQMLGNFKFVGQLMMDGMLSAKALFVYLDELWDHGEKQGKQGEAQLECVCTFLKTIGPVYNMAQYRADLQQWFHKLAEKSRDATLGKRVRRLMKDVLDLRTDGWRQVVKPGKVQGPSKLRDIHRQHESRGLAPPSEEGVLPTPSAGPKPPAAAAAASASSSRPQEASRVQSGTPGQPTSVITSRRVIKGSDLRGDRDDERRERRQRREREKEEMARGTATTPTPPPTQPTAADERSTSPTAAATAATAAGGGAEEGTSPQPAPAAPTDEDRDLATPVGATNNREATIHLKSILGIGRRDLHDGEESSVAGEGKGRKAWADVSDDEDVLPQHHQHRGESGTPQRRDEEDEKEEERCGERKRGGGGDRPSRPPGRDRYDEHDDRRRGGGGGGRGPRPPLGRERYPPVPAAYKGPYGLILDNIHYEATKRDVEVFLTPCRVDHMMLEADHRNPVKNLGRCYVQFDNRRDFEEAWTYEGRMMLGRRIRISTADEMKYAVGGRLDPAAAIRCNDNNTTTSSTTRGRGRANGALLQRTPNGRGGREGRGRAWPGRE</sequence>
<evidence type="ECO:0000256" key="4">
    <source>
        <dbReference type="SAM" id="MobiDB-lite"/>
    </source>
</evidence>
<feature type="compositionally biased region" description="Basic and acidic residues" evidence="4">
    <location>
        <begin position="36"/>
        <end position="86"/>
    </location>
</feature>
<feature type="compositionally biased region" description="Basic and acidic residues" evidence="4">
    <location>
        <begin position="479"/>
        <end position="506"/>
    </location>
</feature>
<dbReference type="VEuPathDB" id="CryptoDB:Vbra_17288"/>
<dbReference type="InterPro" id="IPR012677">
    <property type="entry name" value="Nucleotide-bd_a/b_plait_sf"/>
</dbReference>
<name>A0A0G4GAR0_VITBC</name>
<dbReference type="GO" id="GO:0003743">
    <property type="term" value="F:translation initiation factor activity"/>
    <property type="evidence" value="ECO:0007669"/>
    <property type="project" value="UniProtKB-KW"/>
</dbReference>
<dbReference type="Proteomes" id="UP000041254">
    <property type="component" value="Unassembled WGS sequence"/>
</dbReference>
<dbReference type="Gene3D" id="1.25.40.180">
    <property type="match status" value="1"/>
</dbReference>
<feature type="compositionally biased region" description="Low complexity" evidence="4">
    <location>
        <begin position="442"/>
        <end position="458"/>
    </location>
</feature>
<dbReference type="GO" id="GO:0003729">
    <property type="term" value="F:mRNA binding"/>
    <property type="evidence" value="ECO:0007669"/>
    <property type="project" value="TreeGrafter"/>
</dbReference>
<dbReference type="SMART" id="SM00543">
    <property type="entry name" value="MIF4G"/>
    <property type="match status" value="1"/>
</dbReference>
<proteinExistence type="inferred from homology"/>
<evidence type="ECO:0000256" key="1">
    <source>
        <dbReference type="ARBA" id="ARBA00005775"/>
    </source>
</evidence>
<keyword evidence="7" id="KW-1185">Reference proteome</keyword>
<dbReference type="SUPFAM" id="SSF48371">
    <property type="entry name" value="ARM repeat"/>
    <property type="match status" value="1"/>
</dbReference>
<dbReference type="InterPro" id="IPR035979">
    <property type="entry name" value="RBD_domain_sf"/>
</dbReference>
<protein>
    <recommendedName>
        <fullName evidence="5">MIF4G domain-containing protein</fullName>
    </recommendedName>
</protein>
<feature type="compositionally biased region" description="Basic and acidic residues" evidence="4">
    <location>
        <begin position="643"/>
        <end position="675"/>
    </location>
</feature>
<feature type="compositionally biased region" description="Basic and acidic residues" evidence="4">
    <location>
        <begin position="112"/>
        <end position="129"/>
    </location>
</feature>
<dbReference type="Pfam" id="PF02854">
    <property type="entry name" value="MIF4G"/>
    <property type="match status" value="1"/>
</dbReference>
<reference evidence="6 7" key="1">
    <citation type="submission" date="2014-11" db="EMBL/GenBank/DDBJ databases">
        <authorList>
            <person name="Zhu J."/>
            <person name="Qi W."/>
            <person name="Song R."/>
        </authorList>
    </citation>
    <scope>NUCLEOTIDE SEQUENCE [LARGE SCALE GENOMIC DNA]</scope>
</reference>
<dbReference type="InterPro" id="IPR016024">
    <property type="entry name" value="ARM-type_fold"/>
</dbReference>
<evidence type="ECO:0000259" key="5">
    <source>
        <dbReference type="SMART" id="SM00543"/>
    </source>
</evidence>
<dbReference type="GO" id="GO:0016281">
    <property type="term" value="C:eukaryotic translation initiation factor 4F complex"/>
    <property type="evidence" value="ECO:0007669"/>
    <property type="project" value="TreeGrafter"/>
</dbReference>